<dbReference type="EMBL" id="CP136137">
    <property type="protein sequence ID" value="WYY06443.1"/>
    <property type="molecule type" value="Genomic_DNA"/>
</dbReference>
<protein>
    <submittedName>
        <fullName evidence="1">Triacylglycerol lipase</fullName>
    </submittedName>
</protein>
<reference evidence="1 2" key="1">
    <citation type="journal article" date="2023" name="Virus Evol.">
        <title>Computational host range prediction-The good, the bad, and the ugly.</title>
        <authorList>
            <person name="Howell A.A."/>
            <person name="Versoza C.J."/>
            <person name="Pfeifer S.P."/>
        </authorList>
    </citation>
    <scope>NUCLEOTIDE SEQUENCE [LARGE SCALE GENOMIC DNA]</scope>
    <source>
        <strain evidence="1 2">1610/1b</strain>
    </source>
</reference>
<evidence type="ECO:0000313" key="2">
    <source>
        <dbReference type="Proteomes" id="UP001479933"/>
    </source>
</evidence>
<dbReference type="Pfam" id="PF01674">
    <property type="entry name" value="Lipase_2"/>
    <property type="match status" value="1"/>
</dbReference>
<dbReference type="RefSeq" id="WP_066162664.1">
    <property type="nucleotide sequence ID" value="NZ_CP136137.1"/>
</dbReference>
<proteinExistence type="predicted"/>
<accession>A0ABZ2TYP7</accession>
<dbReference type="Gene3D" id="3.40.50.1820">
    <property type="entry name" value="alpha/beta hydrolase"/>
    <property type="match status" value="1"/>
</dbReference>
<dbReference type="InterPro" id="IPR029058">
    <property type="entry name" value="AB_hydrolase_fold"/>
</dbReference>
<organism evidence="1 2">
    <name type="scientific">Gordonia hydrophobica</name>
    <dbReference type="NCBI Taxonomy" id="40516"/>
    <lineage>
        <taxon>Bacteria</taxon>
        <taxon>Bacillati</taxon>
        <taxon>Actinomycetota</taxon>
        <taxon>Actinomycetes</taxon>
        <taxon>Mycobacteriales</taxon>
        <taxon>Gordoniaceae</taxon>
        <taxon>Gordonia</taxon>
    </lineage>
</organism>
<keyword evidence="2" id="KW-1185">Reference proteome</keyword>
<dbReference type="Proteomes" id="UP001479933">
    <property type="component" value="Chromosome"/>
</dbReference>
<sequence>MNILHRRWGRPVSDAITAAIRAGQSITAPALKAGRTLARLLPVERLVEIGGEDQQASNRVVYDFFSGIGPELADPGGSLPGANRWDEPCDPDHPVPVILMHGTAGGAQTNWGTYVPLLVGAGFSVFTMTYGALPDAKWPISALGGMARIEDSAAEFGEFAHRVMASTGADQVDVVGHSQGTIVPNYWAKFLGGEGMIRRYVSLAPLWEGTAALRSAQPVAAELQERFGIDVGAVIPCQALPQMMAGSHFIEELNSGGSPYVPGIAYTNISTVHDELVRPYTSGQVPGREGDDVTNIVLQDGCPRDFSDHLGICGSPRAAAMVLNALEGEDVRVVPCQVVAPFFGSPILRRTGGAPEFIKSLTPSRL</sequence>
<dbReference type="InterPro" id="IPR053228">
    <property type="entry name" value="Stereospecific_Lipase"/>
</dbReference>
<dbReference type="InterPro" id="IPR002918">
    <property type="entry name" value="Lipase_EstA/Esterase_EstB"/>
</dbReference>
<dbReference type="PANTHER" id="PTHR37574">
    <property type="entry name" value="LIPASE B"/>
    <property type="match status" value="1"/>
</dbReference>
<evidence type="ECO:0000313" key="1">
    <source>
        <dbReference type="EMBL" id="WYY06443.1"/>
    </source>
</evidence>
<gene>
    <name evidence="1" type="ORF">RVF87_15400</name>
</gene>
<dbReference type="SUPFAM" id="SSF53474">
    <property type="entry name" value="alpha/beta-Hydrolases"/>
    <property type="match status" value="1"/>
</dbReference>
<name>A0ABZ2TYP7_9ACTN</name>
<dbReference type="PANTHER" id="PTHR37574:SF1">
    <property type="entry name" value="LIPASE B"/>
    <property type="match status" value="1"/>
</dbReference>